<evidence type="ECO:0008006" key="5">
    <source>
        <dbReference type="Google" id="ProtNLM"/>
    </source>
</evidence>
<gene>
    <name evidence="3" type="ordered locus">SELR_pSRC500410</name>
</gene>
<keyword evidence="1" id="KW-0175">Coiled coil</keyword>
<proteinExistence type="predicted"/>
<dbReference type="EMBL" id="AP012301">
    <property type="protein sequence ID" value="BAL85215.1"/>
    <property type="molecule type" value="Genomic_DNA"/>
</dbReference>
<dbReference type="Proteomes" id="UP000007887">
    <property type="component" value="Plasmid pSRC5"/>
</dbReference>
<accession>I0GWS8</accession>
<organism evidence="3 4">
    <name type="scientific">Selenomonas ruminantium subsp. lactilytica (strain NBRC 103574 / TAM6421)</name>
    <dbReference type="NCBI Taxonomy" id="927704"/>
    <lineage>
        <taxon>Bacteria</taxon>
        <taxon>Bacillati</taxon>
        <taxon>Bacillota</taxon>
        <taxon>Negativicutes</taxon>
        <taxon>Selenomonadales</taxon>
        <taxon>Selenomonadaceae</taxon>
        <taxon>Selenomonas</taxon>
    </lineage>
</organism>
<keyword evidence="2" id="KW-1133">Transmembrane helix</keyword>
<evidence type="ECO:0000313" key="4">
    <source>
        <dbReference type="Proteomes" id="UP000007887"/>
    </source>
</evidence>
<keyword evidence="2" id="KW-0812">Transmembrane</keyword>
<name>I0GWS8_SELRL</name>
<keyword evidence="3" id="KW-0614">Plasmid</keyword>
<dbReference type="HOGENOM" id="CLU_2425247_0_0_9"/>
<evidence type="ECO:0000313" key="3">
    <source>
        <dbReference type="EMBL" id="BAL85215.1"/>
    </source>
</evidence>
<sequence>MSDRELHDVVVQQLNSMSAWQHDTTELLRSMSERLARLENSVDNLEKRREADDGKLTELEALKNQGIGAKGVVAAIVAAIPGIVALLKLSL</sequence>
<reference evidence="3 4" key="1">
    <citation type="submission" date="2011-10" db="EMBL/GenBank/DDBJ databases">
        <title>Whole genome sequence of Selenomonas ruminantium subsp. lactilytica TAM6421.</title>
        <authorList>
            <person name="Oguchi A."/>
            <person name="Ankai A."/>
            <person name="Kaneko J."/>
            <person name="Yamada-Narita S."/>
            <person name="Fukui S."/>
            <person name="Takahashi M."/>
            <person name="Onodera T."/>
            <person name="Kojima S."/>
            <person name="Fushimi T."/>
            <person name="Abe N."/>
            <person name="Kamio Y."/>
            <person name="Yamazaki S."/>
            <person name="Fujita N."/>
        </authorList>
    </citation>
    <scope>NUCLEOTIDE SEQUENCE [LARGE SCALE GENOMIC DNA]</scope>
    <source>
        <strain evidence="4">NBRC 103574 / TAM6421</strain>
        <plasmid evidence="3 4">pSRC5</plasmid>
    </source>
</reference>
<feature type="transmembrane region" description="Helical" evidence="2">
    <location>
        <begin position="67"/>
        <end position="87"/>
    </location>
</feature>
<dbReference type="AlphaFoldDB" id="I0GWS8"/>
<evidence type="ECO:0000256" key="1">
    <source>
        <dbReference type="SAM" id="Coils"/>
    </source>
</evidence>
<geneLocation type="plasmid" evidence="3 4">
    <name>pSRC5</name>
</geneLocation>
<dbReference type="PATRIC" id="fig|927704.6.peg.3558"/>
<evidence type="ECO:0000256" key="2">
    <source>
        <dbReference type="SAM" id="Phobius"/>
    </source>
</evidence>
<protein>
    <recommendedName>
        <fullName evidence="5">Haemolysin XhlA</fullName>
    </recommendedName>
</protein>
<dbReference type="KEGG" id="sri:SELR_pSRC500410"/>
<dbReference type="RefSeq" id="WP_014426233.1">
    <property type="nucleotide sequence ID" value="NC_017074.1"/>
</dbReference>
<feature type="coiled-coil region" evidence="1">
    <location>
        <begin position="28"/>
        <end position="62"/>
    </location>
</feature>
<keyword evidence="2" id="KW-0472">Membrane</keyword>